<dbReference type="AlphaFoldDB" id="A0A0S3SAA7"/>
<sequence>MFASLQPLLSTVVSTILFLLLMEIEKPCYRLLSTWKKLLWKRERLSPDRNSLLSGTLDWYLNTILQSVSPMLFSVFLWCWNGCVWDVLSSHCFPHIAMLQYFFKKN</sequence>
<accession>A0A0S3SAA7</accession>
<evidence type="ECO:0000313" key="1">
    <source>
        <dbReference type="EMBL" id="BAT89796.1"/>
    </source>
</evidence>
<keyword evidence="2" id="KW-1185">Reference proteome</keyword>
<dbReference type="EMBL" id="AP015039">
    <property type="protein sequence ID" value="BAT89796.1"/>
    <property type="molecule type" value="Genomic_DNA"/>
</dbReference>
<evidence type="ECO:0000313" key="2">
    <source>
        <dbReference type="Proteomes" id="UP000291084"/>
    </source>
</evidence>
<organism evidence="1 2">
    <name type="scientific">Vigna angularis var. angularis</name>
    <dbReference type="NCBI Taxonomy" id="157739"/>
    <lineage>
        <taxon>Eukaryota</taxon>
        <taxon>Viridiplantae</taxon>
        <taxon>Streptophyta</taxon>
        <taxon>Embryophyta</taxon>
        <taxon>Tracheophyta</taxon>
        <taxon>Spermatophyta</taxon>
        <taxon>Magnoliopsida</taxon>
        <taxon>eudicotyledons</taxon>
        <taxon>Gunneridae</taxon>
        <taxon>Pentapetalae</taxon>
        <taxon>rosids</taxon>
        <taxon>fabids</taxon>
        <taxon>Fabales</taxon>
        <taxon>Fabaceae</taxon>
        <taxon>Papilionoideae</taxon>
        <taxon>50 kb inversion clade</taxon>
        <taxon>NPAAA clade</taxon>
        <taxon>indigoferoid/millettioid clade</taxon>
        <taxon>Phaseoleae</taxon>
        <taxon>Vigna</taxon>
    </lineage>
</organism>
<proteinExistence type="predicted"/>
<reference evidence="1 2" key="1">
    <citation type="journal article" date="2015" name="Sci. Rep.">
        <title>The power of single molecule real-time sequencing technology in the de novo assembly of a eukaryotic genome.</title>
        <authorList>
            <person name="Sakai H."/>
            <person name="Naito K."/>
            <person name="Ogiso-Tanaka E."/>
            <person name="Takahashi Y."/>
            <person name="Iseki K."/>
            <person name="Muto C."/>
            <person name="Satou K."/>
            <person name="Teruya K."/>
            <person name="Shiroma A."/>
            <person name="Shimoji M."/>
            <person name="Hirano T."/>
            <person name="Itoh T."/>
            <person name="Kaga A."/>
            <person name="Tomooka N."/>
        </authorList>
    </citation>
    <scope>NUCLEOTIDE SEQUENCE [LARGE SCALE GENOMIC DNA]</scope>
    <source>
        <strain evidence="2">cv. Shumari</strain>
    </source>
</reference>
<name>A0A0S3SAA7_PHAAN</name>
<dbReference type="Proteomes" id="UP000291084">
    <property type="component" value="Chromosome 6"/>
</dbReference>
<gene>
    <name evidence="1" type="primary">Vigan.06G086200</name>
    <name evidence="1" type="ORF">VIGAN_06086200</name>
</gene>
<protein>
    <submittedName>
        <fullName evidence="1">Uncharacterized protein</fullName>
    </submittedName>
</protein>